<comment type="caution">
    <text evidence="1">The sequence shown here is derived from an EMBL/GenBank/DDBJ whole genome shotgun (WGS) entry which is preliminary data.</text>
</comment>
<evidence type="ECO:0000313" key="2">
    <source>
        <dbReference type="Proteomes" id="UP000009328"/>
    </source>
</evidence>
<evidence type="ECO:0000313" key="1">
    <source>
        <dbReference type="EMBL" id="CCH43230.1"/>
    </source>
</evidence>
<accession>K0KDP2</accession>
<dbReference type="InParanoid" id="K0KDP2"/>
<sequence>MKIGNLKKIRIFGAKDHTAKSSAGEGEIISSGSILIPEDAHKFITLKRFSRKVKSMFFKENSGAATHDPDYISDIRDLEKILLDQSESPLAQPHSDERAVDVLQHDDFQPQLDFPLAQPHSDERAVDVLQHDDFQPLLDFPLGQQPVDDTSAPSDLAPYDVDFESQDVNAHGDSPLSREELLGYKVFSDNEIFYRDSIRKSYEAARLNNHLSEMTKQAKEGFMNRLIAQTIGAYQDRFRDIDETQTVEVLKKPLRSLIDSFDW</sequence>
<reference evidence="1 2" key="1">
    <citation type="journal article" date="2012" name="Eukaryot. Cell">
        <title>Draft genome sequence of Wickerhamomyces ciferrii NRRL Y-1031 F-60-10.</title>
        <authorList>
            <person name="Schneider J."/>
            <person name="Andrea H."/>
            <person name="Blom J."/>
            <person name="Jaenicke S."/>
            <person name="Ruckert C."/>
            <person name="Schorsch C."/>
            <person name="Szczepanowski R."/>
            <person name="Farwick M."/>
            <person name="Goesmann A."/>
            <person name="Puhler A."/>
            <person name="Schaffer S."/>
            <person name="Tauch A."/>
            <person name="Kohler T."/>
            <person name="Brinkrolf K."/>
        </authorList>
    </citation>
    <scope>NUCLEOTIDE SEQUENCE [LARGE SCALE GENOMIC DNA]</scope>
    <source>
        <strain evidence="2">ATCC 14091 / BCRC 22168 / CBS 111 / JCM 3599 / NBRC 0793 / NRRL Y-1031 F-60-10</strain>
    </source>
</reference>
<dbReference type="HOGENOM" id="CLU_1058466_0_0_1"/>
<gene>
    <name evidence="1" type="ORF">BN7_2777</name>
</gene>
<dbReference type="AlphaFoldDB" id="K0KDP2"/>
<name>K0KDP2_WICCF</name>
<keyword evidence="2" id="KW-1185">Reference proteome</keyword>
<protein>
    <submittedName>
        <fullName evidence="1">Uncharacterized protein</fullName>
    </submittedName>
</protein>
<dbReference type="Proteomes" id="UP000009328">
    <property type="component" value="Unassembled WGS sequence"/>
</dbReference>
<organism evidence="1 2">
    <name type="scientific">Wickerhamomyces ciferrii (strain ATCC 14091 / BCRC 22168 / CBS 111 / JCM 3599 / NBRC 0793 / NRRL Y-1031 F-60-10)</name>
    <name type="common">Yeast</name>
    <name type="synonym">Pichia ciferrii</name>
    <dbReference type="NCBI Taxonomy" id="1206466"/>
    <lineage>
        <taxon>Eukaryota</taxon>
        <taxon>Fungi</taxon>
        <taxon>Dikarya</taxon>
        <taxon>Ascomycota</taxon>
        <taxon>Saccharomycotina</taxon>
        <taxon>Saccharomycetes</taxon>
        <taxon>Phaffomycetales</taxon>
        <taxon>Wickerhamomycetaceae</taxon>
        <taxon>Wickerhamomyces</taxon>
    </lineage>
</organism>
<proteinExistence type="predicted"/>
<dbReference type="EMBL" id="CAIF01000072">
    <property type="protein sequence ID" value="CCH43230.1"/>
    <property type="molecule type" value="Genomic_DNA"/>
</dbReference>